<reference evidence="8 9" key="1">
    <citation type="journal article" date="2020" name="Microorganisms">
        <title>Osmotic Adaptation and Compatible Solute Biosynthesis of Phototrophic Bacteria as Revealed from Genome Analyses.</title>
        <authorList>
            <person name="Imhoff J.F."/>
            <person name="Rahn T."/>
            <person name="Kunzel S."/>
            <person name="Keller A."/>
            <person name="Neulinger S.C."/>
        </authorList>
    </citation>
    <scope>NUCLEOTIDE SEQUENCE [LARGE SCALE GENOMIC DNA]</scope>
    <source>
        <strain evidence="8 9">DSM 21303</strain>
    </source>
</reference>
<keyword evidence="2" id="KW-0489">Methyltransferase</keyword>
<dbReference type="GO" id="GO:0032259">
    <property type="term" value="P:methylation"/>
    <property type="evidence" value="ECO:0007669"/>
    <property type="project" value="UniProtKB-KW"/>
</dbReference>
<keyword evidence="4" id="KW-0949">S-adenosyl-L-methionine</keyword>
<dbReference type="RefSeq" id="WP_200389301.1">
    <property type="nucleotide sequence ID" value="NZ_NRSD01000026.1"/>
</dbReference>
<dbReference type="EMBL" id="NRSD01000026">
    <property type="protein sequence ID" value="MBK1646482.1"/>
    <property type="molecule type" value="Genomic_DNA"/>
</dbReference>
<accession>A0A9X0WKL0</accession>
<evidence type="ECO:0000256" key="4">
    <source>
        <dbReference type="ARBA" id="ARBA00022691"/>
    </source>
</evidence>
<keyword evidence="9" id="KW-1185">Reference proteome</keyword>
<dbReference type="InterPro" id="IPR050953">
    <property type="entry name" value="N4_N6_ade-DNA_methylase"/>
</dbReference>
<dbReference type="InterPro" id="IPR011639">
    <property type="entry name" value="MethylTrfase_TaqI-like_dom"/>
</dbReference>
<feature type="region of interest" description="Disordered" evidence="6">
    <location>
        <begin position="517"/>
        <end position="542"/>
    </location>
</feature>
<dbReference type="GO" id="GO:0009007">
    <property type="term" value="F:site-specific DNA-methyltransferase (adenine-specific) activity"/>
    <property type="evidence" value="ECO:0007669"/>
    <property type="project" value="UniProtKB-EC"/>
</dbReference>
<evidence type="ECO:0000313" key="8">
    <source>
        <dbReference type="EMBL" id="MBK1646482.1"/>
    </source>
</evidence>
<evidence type="ECO:0000256" key="5">
    <source>
        <dbReference type="ARBA" id="ARBA00047942"/>
    </source>
</evidence>
<comment type="caution">
    <text evidence="8">The sequence shown here is derived from an EMBL/GenBank/DDBJ whole genome shotgun (WGS) entry which is preliminary data.</text>
</comment>
<dbReference type="Proteomes" id="UP001138802">
    <property type="component" value="Unassembled WGS sequence"/>
</dbReference>
<dbReference type="PANTHER" id="PTHR33841:SF1">
    <property type="entry name" value="DNA METHYLTRANSFERASE A"/>
    <property type="match status" value="1"/>
</dbReference>
<protein>
    <recommendedName>
        <fullName evidence="1">site-specific DNA-methyltransferase (adenine-specific)</fullName>
        <ecNumber evidence="1">2.1.1.72</ecNumber>
    </recommendedName>
</protein>
<dbReference type="EC" id="2.1.1.72" evidence="1"/>
<keyword evidence="3" id="KW-0808">Transferase</keyword>
<evidence type="ECO:0000256" key="3">
    <source>
        <dbReference type="ARBA" id="ARBA00022679"/>
    </source>
</evidence>
<feature type="region of interest" description="Disordered" evidence="6">
    <location>
        <begin position="871"/>
        <end position="891"/>
    </location>
</feature>
<dbReference type="InterPro" id="IPR029063">
    <property type="entry name" value="SAM-dependent_MTases_sf"/>
</dbReference>
<evidence type="ECO:0000313" key="9">
    <source>
        <dbReference type="Proteomes" id="UP001138802"/>
    </source>
</evidence>
<comment type="catalytic activity">
    <reaction evidence="5">
        <text>a 2'-deoxyadenosine in DNA + S-adenosyl-L-methionine = an N(6)-methyl-2'-deoxyadenosine in DNA + S-adenosyl-L-homocysteine + H(+)</text>
        <dbReference type="Rhea" id="RHEA:15197"/>
        <dbReference type="Rhea" id="RHEA-COMP:12418"/>
        <dbReference type="Rhea" id="RHEA-COMP:12419"/>
        <dbReference type="ChEBI" id="CHEBI:15378"/>
        <dbReference type="ChEBI" id="CHEBI:57856"/>
        <dbReference type="ChEBI" id="CHEBI:59789"/>
        <dbReference type="ChEBI" id="CHEBI:90615"/>
        <dbReference type="ChEBI" id="CHEBI:90616"/>
        <dbReference type="EC" id="2.1.1.72"/>
    </reaction>
</comment>
<gene>
    <name evidence="8" type="ORF">CKO25_17890</name>
</gene>
<dbReference type="GO" id="GO:0006304">
    <property type="term" value="P:DNA modification"/>
    <property type="evidence" value="ECO:0007669"/>
    <property type="project" value="InterPro"/>
</dbReference>
<organism evidence="8 9">
    <name type="scientific">Thiocapsa imhoffii</name>
    <dbReference type="NCBI Taxonomy" id="382777"/>
    <lineage>
        <taxon>Bacteria</taxon>
        <taxon>Pseudomonadati</taxon>
        <taxon>Pseudomonadota</taxon>
        <taxon>Gammaproteobacteria</taxon>
        <taxon>Chromatiales</taxon>
        <taxon>Chromatiaceae</taxon>
        <taxon>Thiocapsa</taxon>
    </lineage>
</organism>
<proteinExistence type="predicted"/>
<evidence type="ECO:0000256" key="6">
    <source>
        <dbReference type="SAM" id="MobiDB-lite"/>
    </source>
</evidence>
<feature type="compositionally biased region" description="Acidic residues" evidence="6">
    <location>
        <begin position="523"/>
        <end position="535"/>
    </location>
</feature>
<evidence type="ECO:0000256" key="1">
    <source>
        <dbReference type="ARBA" id="ARBA00011900"/>
    </source>
</evidence>
<evidence type="ECO:0000259" key="7">
    <source>
        <dbReference type="Pfam" id="PF07669"/>
    </source>
</evidence>
<dbReference type="InterPro" id="IPR002052">
    <property type="entry name" value="DNA_methylase_N6_adenine_CS"/>
</dbReference>
<dbReference type="GO" id="GO:0003676">
    <property type="term" value="F:nucleic acid binding"/>
    <property type="evidence" value="ECO:0007669"/>
    <property type="project" value="InterPro"/>
</dbReference>
<evidence type="ECO:0000256" key="2">
    <source>
        <dbReference type="ARBA" id="ARBA00022603"/>
    </source>
</evidence>
<dbReference type="PANTHER" id="PTHR33841">
    <property type="entry name" value="DNA METHYLTRANSFERASE YEEA-RELATED"/>
    <property type="match status" value="1"/>
</dbReference>
<dbReference type="Gene3D" id="3.40.50.150">
    <property type="entry name" value="Vaccinia Virus protein VP39"/>
    <property type="match status" value="2"/>
</dbReference>
<dbReference type="PROSITE" id="PS00092">
    <property type="entry name" value="N6_MTASE"/>
    <property type="match status" value="1"/>
</dbReference>
<name>A0A9X0WKL0_9GAMM</name>
<sequence>MTRIESTDKFDVFPGILNDNEFYSHHFLAHVFQSRIKTWLDARTPTNLRADPGAEPPADPPAKQLSRHAAEFFRRHAAYPHDEDFAAQLDWHRALHRPLLQALGYAIAPPDLPPDQPIEHEWIPGQPIPVWTLLGKKPGLPEVAILPAFNPLERADTQDESIDPLDSRLDARHFRIEELPAAYFGKDHNTPRTLAELLADAVFAADHPPRFLLLIGETQWILLDRFKWPANRFLRFDLTEILGKKQPATLNACYALLHREALFPDAGLDGNKDCLLDSLDAESHKHDAGVSENLKYALREAIELLGNAAARQLIDHHGYSYSGTLKPLDAGALSTECVRLVYRLIFLFYIEARPELGYVPINSSDVYARGYSLESLRDLTLTDLRSTEAQNGLYFDKSLRKLFALVAEGTTIDRSQAEMHLSATINAFELAPLDSKLFDPKSTPLLNRVQFPNHIWQAVLQGLSFARDEKTKRTRRVSYQALSINQLGAVYESLLSYRGFFAAEDLYEVMPALKEPTRQAREDDAESDPDSEQDAETQARDAYGGTTDLLANGWFVTRDQIADYHNSEKVTFTNAEGRKELRVYPKGTFIYRLAGRDRQKSASYYTPQSLTQCLVKYALKELLPGKTADEILTLRMLEPAMGSAAFLNEAVNQLAEAYLERKQQELKRRIPHDEYPRELQKVRMRLADANVFGVDLNPIATELAEVSLWLNAIYGESDDQGRPTAARVPWFGYQLFNGNSLVGARSQVFRTHQLKAPKQIRSPDGKSVPNPQCYLNAEPRRVRLGEARADDEIYHFLLPDEGMCRYANKAVKEYFANDLNRVKVRKKAFLGHFTDTELQRLLQLSARIDQLWQEHAQSLARDRARTEDALPVWPETGSGHTSSRASKEATRQAGMLSEDAALATPYRRLKLVMDYWCALWFWPLDSARGGAASLPSRTQWITEIGAILDGNLMEIDEQTELDLSPEPAKVEREFLVPKVQGSLFDDKPGQQSLSAPTPDKTLHDRYGELRIKRLRDYFPRVAQVESLAARFKFFHWELAFADLFREAGGFDLILGNPPWIKVEWEEKGVLGEADPRIAIRKMSASDLAKRRADLFAARPEMRDAWLSEYCEQEGYQAFLNAVQNYPLLKGVQTNLYKCFLPQAWMLGNDQGVSGFLHPEGIYDDPKGGRFREAVYPRLRGHFQYSNELMLFGDVDHHAKFSINLYGPIQTSPQFTHLANLFLPQTVDACFAHDGNGPVPGIKEESEGGRANWNTQGHRDRLIPVSTHELTLFAQLYDEPGTPPLQARLPALHARPLVGVLEKFSAQPRRLGDLKGEYLSLEMWHETNQQKDGTIRRETRFPDSIEDWILSGPHFFVGNPFYKTPRAQCTQNSHYDILDLTTLPDDYLPRTNYVPDCSRAEYGDRTSRPSWGGASEAENISSKVTDYFRLAARRGAHPADERSVRIIVLPRHVAHIDGVFSITFRETSVLMDAASSWVSLPCDFFARTSGKKDFREATAGMLPIVGFDLRRNARFLALIALTSHYADLWQSCYQTEFNQQRWSALGVRAASDAPLDPDFFANLTPTWQRHCALRTDYARRQALLEIDVLVAQALGLSLDELLTIYRVQFPVMRQYEADTWYDQTGRIVFTPSKGLVGVGLPRIARKADLKAGIRYAIHPTGVGAASAASTALGWEDVRNLPAGATVTKTFPDDTLPGGPVQRTVEYRAPFIRPDREQDYRIAWAFFEESDSVPRSIVSDQS</sequence>
<feature type="domain" description="Type II methyltransferase M.TaqI-like" evidence="7">
    <location>
        <begin position="1007"/>
        <end position="1066"/>
    </location>
</feature>
<dbReference type="Pfam" id="PF07669">
    <property type="entry name" value="Eco57I"/>
    <property type="match status" value="1"/>
</dbReference>
<dbReference type="SUPFAM" id="SSF53335">
    <property type="entry name" value="S-adenosyl-L-methionine-dependent methyltransferases"/>
    <property type="match status" value="1"/>
</dbReference>